<dbReference type="OrthoDB" id="2392550at2759"/>
<feature type="compositionally biased region" description="Low complexity" evidence="1">
    <location>
        <begin position="305"/>
        <end position="320"/>
    </location>
</feature>
<feature type="compositionally biased region" description="Basic and acidic residues" evidence="1">
    <location>
        <begin position="278"/>
        <end position="292"/>
    </location>
</feature>
<dbReference type="EMBL" id="JAADJZ010000016">
    <property type="protein sequence ID" value="KAF2869373.1"/>
    <property type="molecule type" value="Genomic_DNA"/>
</dbReference>
<accession>A0A7C8I7N5</accession>
<feature type="region of interest" description="Disordered" evidence="1">
    <location>
        <begin position="208"/>
        <end position="353"/>
    </location>
</feature>
<dbReference type="AlphaFoldDB" id="A0A7C8I7N5"/>
<protein>
    <recommendedName>
        <fullName evidence="2">Borealin N-terminal domain-containing protein</fullName>
    </recommendedName>
</protein>
<feature type="compositionally biased region" description="Low complexity" evidence="1">
    <location>
        <begin position="208"/>
        <end position="245"/>
    </location>
</feature>
<dbReference type="Pfam" id="PF10444">
    <property type="entry name" value="Nbl1_Borealin_N"/>
    <property type="match status" value="1"/>
</dbReference>
<reference evidence="3 4" key="1">
    <citation type="submission" date="2020-01" db="EMBL/GenBank/DDBJ databases">
        <authorList>
            <consortium name="DOE Joint Genome Institute"/>
            <person name="Haridas S."/>
            <person name="Albert R."/>
            <person name="Binder M."/>
            <person name="Bloem J."/>
            <person name="Labutti K."/>
            <person name="Salamov A."/>
            <person name="Andreopoulos B."/>
            <person name="Baker S.E."/>
            <person name="Barry K."/>
            <person name="Bills G."/>
            <person name="Bluhm B.H."/>
            <person name="Cannon C."/>
            <person name="Castanera R."/>
            <person name="Culley D.E."/>
            <person name="Daum C."/>
            <person name="Ezra D."/>
            <person name="Gonzalez J.B."/>
            <person name="Henrissat B."/>
            <person name="Kuo A."/>
            <person name="Liang C."/>
            <person name="Lipzen A."/>
            <person name="Lutzoni F."/>
            <person name="Magnuson J."/>
            <person name="Mondo S."/>
            <person name="Nolan M."/>
            <person name="Ohm R."/>
            <person name="Pangilinan J."/>
            <person name="Park H.-J.H."/>
            <person name="Ramirez L."/>
            <person name="Alfaro M."/>
            <person name="Sun H."/>
            <person name="Tritt A."/>
            <person name="Yoshinaga Y."/>
            <person name="Zwiers L.-H.L."/>
            <person name="Turgeon B.G."/>
            <person name="Goodwin S.B."/>
            <person name="Spatafora J.W."/>
            <person name="Crous P.W."/>
            <person name="Grigoriev I.V."/>
        </authorList>
    </citation>
    <scope>NUCLEOTIDE SEQUENCE [LARGE SCALE GENOMIC DNA]</scope>
    <source>
        <strain evidence="3 4">CBS 611.86</strain>
    </source>
</reference>
<organism evidence="3 4">
    <name type="scientific">Massariosphaeria phaeospora</name>
    <dbReference type="NCBI Taxonomy" id="100035"/>
    <lineage>
        <taxon>Eukaryota</taxon>
        <taxon>Fungi</taxon>
        <taxon>Dikarya</taxon>
        <taxon>Ascomycota</taxon>
        <taxon>Pezizomycotina</taxon>
        <taxon>Dothideomycetes</taxon>
        <taxon>Pleosporomycetidae</taxon>
        <taxon>Pleosporales</taxon>
        <taxon>Pleosporales incertae sedis</taxon>
        <taxon>Massariosphaeria</taxon>
    </lineage>
</organism>
<sequence length="353" mass="36680">MSRLVLTAEAKATMRANLELELATRREKLVAMCDAQCASLQSRLERRINRVPANKRHMNIMTFIDSFSAKAAAQAPTRKKEAASAAPALNNRKTRAAPARTAAAANTNEAFKAPRGASKAAAAPAAPAPVANTASKAPRGATRTGAAPAPVAKEAHKTSHGTSRTVAPATSVLVIKEPQKPSRGASRTAAPAAPVPILKPIASLPAVKEAPKAAPKPAAKTAAAPTNPPVRKTLPARKPAPATKTAPPPKVAPAGETAAVNRPFPIVPVSKKSRGTKRTSDEMTGENKENAKEIMSGIPNKRPKAVPAVPTVPAARTTRAASKRVTAALPQVLSPKPNNSRAAPAQTRTRRQR</sequence>
<name>A0A7C8I7N5_9PLEO</name>
<comment type="caution">
    <text evidence="3">The sequence shown here is derived from an EMBL/GenBank/DDBJ whole genome shotgun (WGS) entry which is preliminary data.</text>
</comment>
<feature type="region of interest" description="Disordered" evidence="1">
    <location>
        <begin position="75"/>
        <end position="191"/>
    </location>
</feature>
<evidence type="ECO:0000313" key="4">
    <source>
        <dbReference type="Proteomes" id="UP000481861"/>
    </source>
</evidence>
<keyword evidence="4" id="KW-1185">Reference proteome</keyword>
<dbReference type="InterPro" id="IPR018851">
    <property type="entry name" value="Borealin_N"/>
</dbReference>
<feature type="compositionally biased region" description="Low complexity" evidence="1">
    <location>
        <begin position="96"/>
        <end position="137"/>
    </location>
</feature>
<feature type="domain" description="Borealin N-terminal" evidence="2">
    <location>
        <begin position="16"/>
        <end position="65"/>
    </location>
</feature>
<evidence type="ECO:0000256" key="1">
    <source>
        <dbReference type="SAM" id="MobiDB-lite"/>
    </source>
</evidence>
<proteinExistence type="predicted"/>
<gene>
    <name evidence="3" type="ORF">BDV95DRAFT_620617</name>
</gene>
<evidence type="ECO:0000313" key="3">
    <source>
        <dbReference type="EMBL" id="KAF2869373.1"/>
    </source>
</evidence>
<evidence type="ECO:0000259" key="2">
    <source>
        <dbReference type="Pfam" id="PF10444"/>
    </source>
</evidence>
<dbReference type="Proteomes" id="UP000481861">
    <property type="component" value="Unassembled WGS sequence"/>
</dbReference>